<dbReference type="AlphaFoldDB" id="A0A5C3E2U5"/>
<dbReference type="SMART" id="SM01158">
    <property type="entry name" value="DUF1741"/>
    <property type="match status" value="1"/>
</dbReference>
<evidence type="ECO:0000256" key="4">
    <source>
        <dbReference type="ARBA" id="ARBA00023136"/>
    </source>
</evidence>
<evidence type="ECO:0000259" key="6">
    <source>
        <dbReference type="SMART" id="SM01158"/>
    </source>
</evidence>
<dbReference type="GO" id="GO:0016020">
    <property type="term" value="C:membrane"/>
    <property type="evidence" value="ECO:0007669"/>
    <property type="project" value="UniProtKB-SubCell"/>
</dbReference>
<dbReference type="PANTHER" id="PTHR13608:SF3">
    <property type="entry name" value="ARMADILLO-LIKE HELICAL DOMAIN-CONTAINING PROTEIN 3"/>
    <property type="match status" value="1"/>
</dbReference>
<evidence type="ECO:0000256" key="1">
    <source>
        <dbReference type="ARBA" id="ARBA00004370"/>
    </source>
</evidence>
<dbReference type="Proteomes" id="UP000324022">
    <property type="component" value="Unassembled WGS sequence"/>
</dbReference>
<evidence type="ECO:0000256" key="3">
    <source>
        <dbReference type="ARBA" id="ARBA00022989"/>
    </source>
</evidence>
<organism evidence="7 8">
    <name type="scientific">Ustilago trichophora</name>
    <dbReference type="NCBI Taxonomy" id="86804"/>
    <lineage>
        <taxon>Eukaryota</taxon>
        <taxon>Fungi</taxon>
        <taxon>Dikarya</taxon>
        <taxon>Basidiomycota</taxon>
        <taxon>Ustilaginomycotina</taxon>
        <taxon>Ustilaginomycetes</taxon>
        <taxon>Ustilaginales</taxon>
        <taxon>Ustilaginaceae</taxon>
        <taxon>Ustilago</taxon>
    </lineage>
</organism>
<feature type="compositionally biased region" description="Low complexity" evidence="5">
    <location>
        <begin position="739"/>
        <end position="748"/>
    </location>
</feature>
<comment type="subcellular location">
    <subcellularLocation>
        <location evidence="1">Membrane</location>
    </subcellularLocation>
</comment>
<protein>
    <recommendedName>
        <fullName evidence="6">Armadillo-like helical domain-containing protein</fullName>
    </recommendedName>
</protein>
<feature type="compositionally biased region" description="Polar residues" evidence="5">
    <location>
        <begin position="56"/>
        <end position="66"/>
    </location>
</feature>
<dbReference type="Pfam" id="PF08427">
    <property type="entry name" value="ARMH3_C"/>
    <property type="match status" value="1"/>
</dbReference>
<feature type="compositionally biased region" description="Low complexity" evidence="5">
    <location>
        <begin position="32"/>
        <end position="52"/>
    </location>
</feature>
<reference evidence="7 8" key="1">
    <citation type="submission" date="2018-03" db="EMBL/GenBank/DDBJ databases">
        <authorList>
            <person name="Guldener U."/>
        </authorList>
    </citation>
    <scope>NUCLEOTIDE SEQUENCE [LARGE SCALE GENOMIC DNA]</scope>
    <source>
        <strain evidence="7 8">NBRC100155</strain>
    </source>
</reference>
<keyword evidence="2" id="KW-0812">Transmembrane</keyword>
<evidence type="ECO:0000313" key="7">
    <source>
        <dbReference type="EMBL" id="SPO24410.1"/>
    </source>
</evidence>
<accession>A0A5C3E2U5</accession>
<sequence>MTSMGSSRPQLKSKFSESYAALLQGKQPWIQDSRFPGSSSSSSFGSDASARPAVSRSKSTGKSNTGPRSRYFADLLCLPVETRFVIQQLDAIPPETLLDDDPHSKGAHITDNVGSLWREAIRVWRESDEDEVRRRNAVDTLVALSHPILNKRFSNYAFDVISIFAGGMDEADDVFTLLVDSIDDTLRGGNLARVRIPSSIRDEDDERAHNLAQAKAREWIDDEVQHRALQLGLLWLSCVAQTSLAAYFLRRDLFVTASTFISTPSGSRYAYEGAVFLGLLATIGQGAAGGISLNFSTSNPYARRFRDWIDEDCMAKILVAASAAMDQNVQLYRQVLDDSLPTLTGSIAGLASMRWVSSLAELVSSSSSNSAPTTPNRKTSGASTFVGDFSHLPSPTCVILLPLFLLSRSNQAFTSLILDVSDAPNAEDSQAQSAQEETRSRAGESFCHLAALASYLATHASVSQRSGSYARIALLSLLVFLYDPRGSRNMLAETKHSARTLKHIRLCRQREPALALPRTKRTRLVTAVLDAATCSLRYNLSKRIDTASYLISLRLIQRVVVLCSDERIQLEYDWQDCWSAILSLASFLAARFSEIRSSQDLSELIKASIATLNSILLRSDHFLSSTDEINHFIYEIVRCSQILRKTVLLLDPSTRGADSTNDVTNSSIPIPPKLYTQVPGWRNLERVVQAVEGKITEWVEQKPSSRKNKTPDITTITKLIASIDREHLLAGATEDRQHSGATASTGNGNSNGNGGGSAIMHHELEWLDRIQEQCLPEFVRHACSDVLRILPIY</sequence>
<evidence type="ECO:0000313" key="8">
    <source>
        <dbReference type="Proteomes" id="UP000324022"/>
    </source>
</evidence>
<feature type="region of interest" description="Disordered" evidence="5">
    <location>
        <begin position="30"/>
        <end position="66"/>
    </location>
</feature>
<dbReference type="InterPro" id="IPR039868">
    <property type="entry name" value="ARMD3-like"/>
</dbReference>
<dbReference type="PANTHER" id="PTHR13608">
    <property type="entry name" value="ARMADILLO-LIKE HELICAL DOMAIN-CONTAINING PROTEIN 3"/>
    <property type="match status" value="1"/>
</dbReference>
<keyword evidence="4" id="KW-0472">Membrane</keyword>
<dbReference type="InterPro" id="IPR013636">
    <property type="entry name" value="ARMH3_C"/>
</dbReference>
<dbReference type="GO" id="GO:0005829">
    <property type="term" value="C:cytosol"/>
    <property type="evidence" value="ECO:0007669"/>
    <property type="project" value="TreeGrafter"/>
</dbReference>
<evidence type="ECO:0000256" key="2">
    <source>
        <dbReference type="ARBA" id="ARBA00022692"/>
    </source>
</evidence>
<dbReference type="OrthoDB" id="2012278at2759"/>
<gene>
    <name evidence="7" type="ORF">UTRI_03678</name>
</gene>
<keyword evidence="3" id="KW-1133">Transmembrane helix</keyword>
<evidence type="ECO:0000256" key="5">
    <source>
        <dbReference type="SAM" id="MobiDB-lite"/>
    </source>
</evidence>
<proteinExistence type="predicted"/>
<feature type="region of interest" description="Disordered" evidence="5">
    <location>
        <begin position="734"/>
        <end position="757"/>
    </location>
</feature>
<dbReference type="EMBL" id="OOIN01000007">
    <property type="protein sequence ID" value="SPO24410.1"/>
    <property type="molecule type" value="Genomic_DNA"/>
</dbReference>
<feature type="domain" description="Armadillo-like helical" evidence="6">
    <location>
        <begin position="517"/>
        <end position="750"/>
    </location>
</feature>
<keyword evidence="8" id="KW-1185">Reference proteome</keyword>
<name>A0A5C3E2U5_9BASI</name>